<proteinExistence type="predicted"/>
<accession>A0A0R3M087</accession>
<reference evidence="2 3" key="1">
    <citation type="submission" date="2014-03" db="EMBL/GenBank/DDBJ databases">
        <title>Bradyrhizobium valentinum sp. nov., isolated from effective nodules of Lupinus mariae-josephae, a lupine endemic of basic-lime soils in Eastern Spain.</title>
        <authorList>
            <person name="Duran D."/>
            <person name="Rey L."/>
            <person name="Navarro A."/>
            <person name="Busquets A."/>
            <person name="Imperial J."/>
            <person name="Ruiz-Argueso T."/>
        </authorList>
    </citation>
    <scope>NUCLEOTIDE SEQUENCE [LARGE SCALE GENOMIC DNA]</scope>
    <source>
        <strain evidence="2 3">LmjM3</strain>
    </source>
</reference>
<dbReference type="InterPro" id="IPR054189">
    <property type="entry name" value="DUF6894"/>
</dbReference>
<keyword evidence="3" id="KW-1185">Reference proteome</keyword>
<sequence>MARVYFHYSNSEGVCVDRRGTAVGNLTEVRDHAARVVQSLITAQGPEDWRDWTLHVSDDLNDEIFALPFSSVLGKLH</sequence>
<organism evidence="2 3">
    <name type="scientific">Bradyrhizobium valentinum</name>
    <dbReference type="NCBI Taxonomy" id="1518501"/>
    <lineage>
        <taxon>Bacteria</taxon>
        <taxon>Pseudomonadati</taxon>
        <taxon>Pseudomonadota</taxon>
        <taxon>Alphaproteobacteria</taxon>
        <taxon>Hyphomicrobiales</taxon>
        <taxon>Nitrobacteraceae</taxon>
        <taxon>Bradyrhizobium</taxon>
    </lineage>
</organism>
<name>A0A0R3M087_9BRAD</name>
<protein>
    <recommendedName>
        <fullName evidence="1">DUF6894 domain-containing protein</fullName>
    </recommendedName>
</protein>
<dbReference type="OrthoDB" id="8244332at2"/>
<feature type="domain" description="DUF6894" evidence="1">
    <location>
        <begin position="3"/>
        <end position="70"/>
    </location>
</feature>
<evidence type="ECO:0000313" key="3">
    <source>
        <dbReference type="Proteomes" id="UP000051913"/>
    </source>
</evidence>
<evidence type="ECO:0000259" key="1">
    <source>
        <dbReference type="Pfam" id="PF21834"/>
    </source>
</evidence>
<dbReference type="RefSeq" id="WP_057850672.1">
    <property type="nucleotide sequence ID" value="NZ_LLXX01000085.1"/>
</dbReference>
<dbReference type="EMBL" id="LLXX01000085">
    <property type="protein sequence ID" value="KRR08284.1"/>
    <property type="molecule type" value="Genomic_DNA"/>
</dbReference>
<dbReference type="Proteomes" id="UP000051913">
    <property type="component" value="Unassembled WGS sequence"/>
</dbReference>
<evidence type="ECO:0000313" key="2">
    <source>
        <dbReference type="EMBL" id="KRR08284.1"/>
    </source>
</evidence>
<dbReference type="Pfam" id="PF21834">
    <property type="entry name" value="DUF6894"/>
    <property type="match status" value="1"/>
</dbReference>
<dbReference type="AlphaFoldDB" id="A0A0R3M087"/>
<gene>
    <name evidence="2" type="ORF">CP49_40785</name>
</gene>
<comment type="caution">
    <text evidence="2">The sequence shown here is derived from an EMBL/GenBank/DDBJ whole genome shotgun (WGS) entry which is preliminary data.</text>
</comment>